<evidence type="ECO:0000313" key="15">
    <source>
        <dbReference type="Proteomes" id="UP000040576"/>
    </source>
</evidence>
<dbReference type="PANTHER" id="PTHR30352">
    <property type="entry name" value="PYRUVATE FORMATE-LYASE-ACTIVATING ENZYME"/>
    <property type="match status" value="1"/>
</dbReference>
<evidence type="ECO:0000256" key="12">
    <source>
        <dbReference type="PIRNR" id="PIRNR000368"/>
    </source>
</evidence>
<dbReference type="InterPro" id="IPR013785">
    <property type="entry name" value="Aldolase_TIM"/>
</dbReference>
<protein>
    <recommendedName>
        <fullName evidence="4 12">Anaerobic ribonucleoside-triphosphate reductase-activating protein</fullName>
        <ecNumber evidence="12">1.97.1.-</ecNumber>
    </recommendedName>
</protein>
<keyword evidence="9" id="KW-0408">Iron</keyword>
<evidence type="ECO:0000259" key="13">
    <source>
        <dbReference type="PROSITE" id="PS51918"/>
    </source>
</evidence>
<feature type="domain" description="Radical SAM core" evidence="13">
    <location>
        <begin position="12"/>
        <end position="160"/>
    </location>
</feature>
<evidence type="ECO:0000256" key="5">
    <source>
        <dbReference type="ARBA" id="ARBA00022485"/>
    </source>
</evidence>
<keyword evidence="6" id="KW-0949">S-adenosyl-L-methionine</keyword>
<evidence type="ECO:0000256" key="9">
    <source>
        <dbReference type="ARBA" id="ARBA00023004"/>
    </source>
</evidence>
<dbReference type="InterPro" id="IPR034457">
    <property type="entry name" value="Organic_radical-activating"/>
</dbReference>
<evidence type="ECO:0000256" key="3">
    <source>
        <dbReference type="ARBA" id="ARBA00009777"/>
    </source>
</evidence>
<evidence type="ECO:0000256" key="2">
    <source>
        <dbReference type="ARBA" id="ARBA00003852"/>
    </source>
</evidence>
<dbReference type="PANTHER" id="PTHR30352:SF2">
    <property type="entry name" value="ANAEROBIC RIBONUCLEOSIDE-TRIPHOSPHATE REDUCTASE-ACTIVATING PROTEIN"/>
    <property type="match status" value="1"/>
</dbReference>
<organism evidence="14 15">
    <name type="scientific">Caldibacillus thermoamylovorans</name>
    <dbReference type="NCBI Taxonomy" id="35841"/>
    <lineage>
        <taxon>Bacteria</taxon>
        <taxon>Bacillati</taxon>
        <taxon>Bacillota</taxon>
        <taxon>Bacilli</taxon>
        <taxon>Bacillales</taxon>
        <taxon>Bacillaceae</taxon>
        <taxon>Caldibacillus</taxon>
    </lineage>
</organism>
<dbReference type="RefSeq" id="WP_034767268.1">
    <property type="nucleotide sequence ID" value="NZ_CCRF01000010.1"/>
</dbReference>
<gene>
    <name evidence="14" type="ORF">BT1A1_0261</name>
</gene>
<keyword evidence="15" id="KW-1185">Reference proteome</keyword>
<dbReference type="GO" id="GO:0043365">
    <property type="term" value="F:[formate-C-acetyltransferase]-activating enzyme activity"/>
    <property type="evidence" value="ECO:0007669"/>
    <property type="project" value="InterPro"/>
</dbReference>
<evidence type="ECO:0000256" key="7">
    <source>
        <dbReference type="ARBA" id="ARBA00022723"/>
    </source>
</evidence>
<evidence type="ECO:0000256" key="11">
    <source>
        <dbReference type="ARBA" id="ARBA00047365"/>
    </source>
</evidence>
<dbReference type="Proteomes" id="UP000040576">
    <property type="component" value="Unassembled WGS sequence"/>
</dbReference>
<dbReference type="PIRSF" id="PIRSF000368">
    <property type="entry name" value="NrdG"/>
    <property type="match status" value="1"/>
</dbReference>
<dbReference type="PROSITE" id="PS51918">
    <property type="entry name" value="RADICAL_SAM"/>
    <property type="match status" value="1"/>
</dbReference>
<dbReference type="InterPro" id="IPR007197">
    <property type="entry name" value="rSAM"/>
</dbReference>
<dbReference type="SUPFAM" id="SSF102114">
    <property type="entry name" value="Radical SAM enzymes"/>
    <property type="match status" value="1"/>
</dbReference>
<keyword evidence="5" id="KW-0004">4Fe-4S</keyword>
<accession>A0A090IR29</accession>
<dbReference type="NCBIfam" id="TIGR02491">
    <property type="entry name" value="NrdG"/>
    <property type="match status" value="1"/>
</dbReference>
<dbReference type="Gene3D" id="3.20.20.70">
    <property type="entry name" value="Aldolase class I"/>
    <property type="match status" value="1"/>
</dbReference>
<name>A0A090IR29_9BACI</name>
<dbReference type="GO" id="GO:0004748">
    <property type="term" value="F:ribonucleoside-diphosphate reductase activity, thioredoxin disulfide as acceptor"/>
    <property type="evidence" value="ECO:0007669"/>
    <property type="project" value="TreeGrafter"/>
</dbReference>
<comment type="similarity">
    <text evidence="3 12">Belongs to the organic radical-activating enzymes family.</text>
</comment>
<dbReference type="SFLD" id="SFLDG01066">
    <property type="entry name" value="organic_radical-activating_enz"/>
    <property type="match status" value="1"/>
</dbReference>
<dbReference type="InterPro" id="IPR058240">
    <property type="entry name" value="rSAM_sf"/>
</dbReference>
<dbReference type="SFLD" id="SFLDS00029">
    <property type="entry name" value="Radical_SAM"/>
    <property type="match status" value="1"/>
</dbReference>
<comment type="catalytic activity">
    <reaction evidence="11">
        <text>glycyl-[protein] + reduced [flavodoxin] + S-adenosyl-L-methionine = glycin-2-yl radical-[protein] + semiquinone [flavodoxin] + 5'-deoxyadenosine + L-methionine + H(+)</text>
        <dbReference type="Rhea" id="RHEA:61976"/>
        <dbReference type="Rhea" id="RHEA-COMP:10622"/>
        <dbReference type="Rhea" id="RHEA-COMP:14480"/>
        <dbReference type="Rhea" id="RHEA-COMP:15993"/>
        <dbReference type="Rhea" id="RHEA-COMP:15994"/>
        <dbReference type="ChEBI" id="CHEBI:15378"/>
        <dbReference type="ChEBI" id="CHEBI:17319"/>
        <dbReference type="ChEBI" id="CHEBI:29947"/>
        <dbReference type="ChEBI" id="CHEBI:32722"/>
        <dbReference type="ChEBI" id="CHEBI:57618"/>
        <dbReference type="ChEBI" id="CHEBI:57844"/>
        <dbReference type="ChEBI" id="CHEBI:59789"/>
        <dbReference type="ChEBI" id="CHEBI:140311"/>
    </reaction>
</comment>
<evidence type="ECO:0000256" key="1">
    <source>
        <dbReference type="ARBA" id="ARBA00001966"/>
    </source>
</evidence>
<keyword evidence="8 12" id="KW-0560">Oxidoreductase</keyword>
<sequence>MKVMNIIHDSVVDGEGLRTVIFFAGCPHFCKGCHNPRSWNINNGTEMSVEEVVEEVASNPLTDVTLSGGEPFFQVEEVCKVAKRLKELGKNIWIYTGFTFKQLLASRDPYIHELLGYCDVLVDGPFILAERDLTLPFRGSRNQRIIDLTKHKVKVPPMRV</sequence>
<dbReference type="SFLD" id="SFLDF00299">
    <property type="entry name" value="anaerobic_ribonucleoside-triph"/>
    <property type="match status" value="1"/>
</dbReference>
<proteinExistence type="inferred from homology"/>
<dbReference type="EC" id="1.97.1.-" evidence="12"/>
<comment type="cofactor">
    <cofactor evidence="1">
        <name>[4Fe-4S] cluster</name>
        <dbReference type="ChEBI" id="CHEBI:49883"/>
    </cofactor>
</comment>
<dbReference type="InterPro" id="IPR001989">
    <property type="entry name" value="Radical_activat_CS"/>
</dbReference>
<keyword evidence="10" id="KW-0411">Iron-sulfur</keyword>
<comment type="function">
    <text evidence="2 12">Activation of anaerobic ribonucleoside-triphosphate reductase under anaerobic conditions by generation of an organic free radical, using S-adenosylmethionine and reduced flavodoxin as cosubstrates to produce 5'-deoxy-adenosine.</text>
</comment>
<evidence type="ECO:0000256" key="10">
    <source>
        <dbReference type="ARBA" id="ARBA00023014"/>
    </source>
</evidence>
<evidence type="ECO:0000256" key="8">
    <source>
        <dbReference type="ARBA" id="ARBA00023002"/>
    </source>
</evidence>
<dbReference type="InterPro" id="IPR012837">
    <property type="entry name" value="NrdG"/>
</dbReference>
<evidence type="ECO:0000256" key="4">
    <source>
        <dbReference type="ARBA" id="ARBA00014281"/>
    </source>
</evidence>
<dbReference type="Pfam" id="PF13353">
    <property type="entry name" value="Fer4_12"/>
    <property type="match status" value="1"/>
</dbReference>
<evidence type="ECO:0000256" key="6">
    <source>
        <dbReference type="ARBA" id="ARBA00022691"/>
    </source>
</evidence>
<keyword evidence="7" id="KW-0479">Metal-binding</keyword>
<reference evidence="14 15" key="1">
    <citation type="submission" date="2014-07" db="EMBL/GenBank/DDBJ databases">
        <authorList>
            <person name="Wibberg Daniel"/>
        </authorList>
    </citation>
    <scope>NUCLEOTIDE SEQUENCE [LARGE SCALE GENOMIC DNA]</scope>
</reference>
<dbReference type="PROSITE" id="PS01087">
    <property type="entry name" value="RADICAL_ACTIVATING"/>
    <property type="match status" value="1"/>
</dbReference>
<dbReference type="SFLD" id="SFLDG01063">
    <property type="entry name" value="activating_enzymes__group_1"/>
    <property type="match status" value="1"/>
</dbReference>
<dbReference type="AlphaFoldDB" id="A0A090IR29"/>
<evidence type="ECO:0000313" key="14">
    <source>
        <dbReference type="EMBL" id="CEE00122.1"/>
    </source>
</evidence>
<dbReference type="EMBL" id="CCRF01000010">
    <property type="protein sequence ID" value="CEE00122.1"/>
    <property type="molecule type" value="Genomic_DNA"/>
</dbReference>
<dbReference type="GO" id="GO:0046872">
    <property type="term" value="F:metal ion binding"/>
    <property type="evidence" value="ECO:0007669"/>
    <property type="project" value="UniProtKB-KW"/>
</dbReference>
<dbReference type="GO" id="GO:0051539">
    <property type="term" value="F:4 iron, 4 sulfur cluster binding"/>
    <property type="evidence" value="ECO:0007669"/>
    <property type="project" value="UniProtKB-KW"/>
</dbReference>